<dbReference type="Gene3D" id="2.60.40.150">
    <property type="entry name" value="C2 domain"/>
    <property type="match status" value="1"/>
</dbReference>
<dbReference type="FunFam" id="3.30.2410.10:FF:000001">
    <property type="entry name" value="E3 ubiquitin-protein ligase NEDD4-like"/>
    <property type="match status" value="1"/>
</dbReference>
<feature type="domain" description="WW" evidence="20">
    <location>
        <begin position="650"/>
        <end position="683"/>
    </location>
</feature>
<feature type="compositionally biased region" description="Basic residues" evidence="19">
    <location>
        <begin position="274"/>
        <end position="290"/>
    </location>
</feature>
<dbReference type="FunFam" id="2.20.70.10:FF:000008">
    <property type="entry name" value="E3 ubiquitin-protein ligase NEDD4-like protein"/>
    <property type="match status" value="1"/>
</dbReference>
<dbReference type="FunFam" id="3.30.2160.10:FF:000001">
    <property type="entry name" value="E3 ubiquitin-protein ligase NEDD4-like"/>
    <property type="match status" value="1"/>
</dbReference>
<proteinExistence type="predicted"/>
<evidence type="ECO:0000256" key="3">
    <source>
        <dbReference type="ARBA" id="ARBA00004555"/>
    </source>
</evidence>
<dbReference type="EC" id="2.3.2.26" evidence="6"/>
<feature type="domain" description="WW" evidence="20">
    <location>
        <begin position="783"/>
        <end position="816"/>
    </location>
</feature>
<evidence type="ECO:0000313" key="22">
    <source>
        <dbReference type="Ensembl" id="ENSMZEP00005026726.1"/>
    </source>
</evidence>
<comment type="subcellular location">
    <subcellularLocation>
        <location evidence="2">Cytoplasm</location>
    </subcellularLocation>
    <subcellularLocation>
        <location evidence="4">Endosome</location>
        <location evidence="4">Multivesicular body</location>
    </subcellularLocation>
    <subcellularLocation>
        <location evidence="3">Golgi apparatus</location>
    </subcellularLocation>
</comment>
<keyword evidence="14" id="KW-0832">Ubl conjugation</keyword>
<protein>
    <recommendedName>
        <fullName evidence="16">E3 ubiquitin-protein ligase NEDD4-like</fullName>
        <ecNumber evidence="6">2.3.2.26</ecNumber>
    </recommendedName>
    <alternativeName>
        <fullName evidence="17">HECT-type E3 ubiquitin transferase NED4L</fullName>
    </alternativeName>
</protein>
<dbReference type="FunFam" id="2.20.70.10:FF:000017">
    <property type="entry name" value="E3 ubiquitin-protein ligase"/>
    <property type="match status" value="1"/>
</dbReference>
<evidence type="ECO:0000256" key="7">
    <source>
        <dbReference type="ARBA" id="ARBA00022490"/>
    </source>
</evidence>
<feature type="region of interest" description="Disordered" evidence="19">
    <location>
        <begin position="702"/>
        <end position="783"/>
    </location>
</feature>
<dbReference type="SMART" id="SM00456">
    <property type="entry name" value="WW"/>
    <property type="match status" value="4"/>
</dbReference>
<dbReference type="GO" id="GO:0006511">
    <property type="term" value="P:ubiquitin-dependent protein catabolic process"/>
    <property type="evidence" value="ECO:0007669"/>
    <property type="project" value="TreeGrafter"/>
</dbReference>
<evidence type="ECO:0000259" key="21">
    <source>
        <dbReference type="PROSITE" id="PS50237"/>
    </source>
</evidence>
<evidence type="ECO:0000256" key="19">
    <source>
        <dbReference type="SAM" id="MobiDB-lite"/>
    </source>
</evidence>
<dbReference type="FunFam" id="3.90.1750.10:FF:000001">
    <property type="entry name" value="E3 ubiquitin-protein ligase NEDD4-like"/>
    <property type="match status" value="1"/>
</dbReference>
<feature type="region of interest" description="Disordered" evidence="19">
    <location>
        <begin position="561"/>
        <end position="583"/>
    </location>
</feature>
<feature type="domain" description="WW" evidence="20">
    <location>
        <begin position="471"/>
        <end position="504"/>
    </location>
</feature>
<evidence type="ECO:0000256" key="18">
    <source>
        <dbReference type="PROSITE-ProRule" id="PRU00104"/>
    </source>
</evidence>
<comment type="catalytic activity">
    <reaction evidence="1">
        <text>S-ubiquitinyl-[E2 ubiquitin-conjugating enzyme]-L-cysteine + [acceptor protein]-L-lysine = [E2 ubiquitin-conjugating enzyme]-L-cysteine + N(6)-ubiquitinyl-[acceptor protein]-L-lysine.</text>
        <dbReference type="EC" id="2.3.2.26"/>
    </reaction>
</comment>
<keyword evidence="9" id="KW-0808">Transferase</keyword>
<feature type="compositionally biased region" description="Low complexity" evidence="19">
    <location>
        <begin position="102"/>
        <end position="111"/>
    </location>
</feature>
<evidence type="ECO:0000256" key="5">
    <source>
        <dbReference type="ARBA" id="ARBA00004906"/>
    </source>
</evidence>
<keyword evidence="13 18" id="KW-0833">Ubl conjugation pathway</keyword>
<dbReference type="UniPathway" id="UPA00143"/>
<evidence type="ECO:0000313" key="23">
    <source>
        <dbReference type="Proteomes" id="UP000265160"/>
    </source>
</evidence>
<dbReference type="Gene3D" id="3.90.1750.10">
    <property type="entry name" value="Hect, E3 ligase catalytic domains"/>
    <property type="match status" value="1"/>
</dbReference>
<dbReference type="InterPro" id="IPR050409">
    <property type="entry name" value="E3_ubiq-protein_ligase"/>
</dbReference>
<feature type="active site" description="Glycyl thioester intermediate" evidence="18">
    <location>
        <position position="1228"/>
    </location>
</feature>
<feature type="domain" description="WW" evidence="20">
    <location>
        <begin position="834"/>
        <end position="867"/>
    </location>
</feature>
<evidence type="ECO:0000256" key="6">
    <source>
        <dbReference type="ARBA" id="ARBA00012485"/>
    </source>
</evidence>
<dbReference type="SUPFAM" id="SSF51045">
    <property type="entry name" value="WW domain"/>
    <property type="match status" value="4"/>
</dbReference>
<dbReference type="GO" id="GO:0061630">
    <property type="term" value="F:ubiquitin protein ligase activity"/>
    <property type="evidence" value="ECO:0007669"/>
    <property type="project" value="UniProtKB-EC"/>
</dbReference>
<dbReference type="InterPro" id="IPR000569">
    <property type="entry name" value="HECT_dom"/>
</dbReference>
<dbReference type="GO" id="GO:0005794">
    <property type="term" value="C:Golgi apparatus"/>
    <property type="evidence" value="ECO:0007669"/>
    <property type="project" value="UniProtKB-SubCell"/>
</dbReference>
<feature type="region of interest" description="Disordered" evidence="19">
    <location>
        <begin position="243"/>
        <end position="340"/>
    </location>
</feature>
<evidence type="ECO:0000256" key="8">
    <source>
        <dbReference type="ARBA" id="ARBA00022553"/>
    </source>
</evidence>
<comment type="pathway">
    <text evidence="5">Protein modification; protein ubiquitination.</text>
</comment>
<dbReference type="Gene3D" id="3.30.2410.10">
    <property type="entry name" value="Hect, E3 ligase catalytic domain"/>
    <property type="match status" value="1"/>
</dbReference>
<name>A0A3P9CY31_9CICH</name>
<keyword evidence="11" id="KW-0967">Endosome</keyword>
<feature type="compositionally biased region" description="Polar residues" evidence="19">
    <location>
        <begin position="90"/>
        <end position="101"/>
    </location>
</feature>
<sequence length="1261" mass="142714">MAQRLRLYFGSGHSNTAPDILEGDFEVQQRDDDRVTAHLVQPRPASRPSQDSATEHVPSAAFGFHSEPSLKRSSSMFIPQLAAYTEPRPTRSSSMHISLQRSNGSSNGDSSGHADDVPPPCYTPPGPAPAYTEPQSQANFPRQSPPPYYSPDSLSVQSSLAEPNLPKRRVFSIGSSSHCTYNRRQPGISVGAIYIQRNSPDGSDVQHFRILPYGGTGWSVQQQSLDQSSGVNGTKQRLVFQLQQNQSQDQKQGRQPDDPSQEQCTDAGPNSSRGCHRVRYPRIRLHRSSSHQRLLVENNNQKSGADSQTIDENETDVETEARNRPDGCTLNFSGENPRRQPHLKIYFTPGGGGNQDVSFGNEATTSNSKATSKNGLFHLGQTRDDFLGQVDVPLSHLPTEDPAMERPYTFKDFLLRPRSHKSRVKGYLRLKMAYLPKQGGHEEEGGDMREEAEGWDESADSGSQRPQQLLPPLPQGWEEKVDNLGRTYYVNHNNRTTQWKRPSNVDVISEIESDNQQRQIHQEAHRVFRSRRHISEDLENEHLEPRDLDNSWELITEEDNDSLAQSLPGPSSVLTPQHTPTPITQEFSEDLNLRLSLTPDTNGEVPGPSSALSQLSNRLRSSSMTDGVSDQVQAPPLTSPSSTAYTLTTPGLPPGWEERKDAKGRTYYVNHNNRTTTWTRPVVQLTEDGASTSAAAAASGGASALAPASTPSSSSNASNNHLHEPQVRRPRSLSSPTVTLSTPLEGANNIQVRRAVKDTLSNPQSPQPSPYSSPKSQHKTQQSFLPPGWEMRIAPNGRPFFIDHNSRTTTWEDPRLKYPVHMRNKNSMEPGDLGPLPPGWEERVHTDGRTFYIDHNTKNTQWEDPRLQSPAITGPAVPYSREFKQKYDYFRKKLKKPADIPNRFEMKLHRNNIFEESYRRIMSLKRPDVLKARLWIEFESEKGLDYGGVAREWFFLLSKEMFNPYYGLFEYSATDNYTLQINPNSGLCNEDHLSYFKFIGRVAGMAVFHGKLLDGFFIRPFYKMMLGKQISLKDMESVDSEYYNSLKWILENDPTELDLRFCIDEDNFGQTYQVDLKPSGSDMVVTNDNKKEYIDLVIQWRFVNRVQKQMNAFLEGFTELIQIDLIKIFDENELELLMCGLGDVDVNDWRQHTVYKNGYCPNHPVIQWFWKVVLLMDAEKRIRLLQFVTGTSRVPMNGFAELYGSNGPQLFTIEQWGTPDKLPRAHTCFNRLDLPTYESFEDLREKLLMAVENAQGFEGVD</sequence>
<feature type="domain" description="HECT" evidence="21">
    <location>
        <begin position="926"/>
        <end position="1260"/>
    </location>
</feature>
<feature type="compositionally biased region" description="Polar residues" evidence="19">
    <location>
        <begin position="261"/>
        <end position="273"/>
    </location>
</feature>
<feature type="compositionally biased region" description="Low complexity" evidence="19">
    <location>
        <begin position="702"/>
        <end position="719"/>
    </location>
</feature>
<feature type="compositionally biased region" description="Polar residues" evidence="19">
    <location>
        <begin position="562"/>
        <end position="583"/>
    </location>
</feature>
<dbReference type="AlphaFoldDB" id="A0A3P9CY31"/>
<organism evidence="22 23">
    <name type="scientific">Maylandia zebra</name>
    <name type="common">zebra mbuna</name>
    <dbReference type="NCBI Taxonomy" id="106582"/>
    <lineage>
        <taxon>Eukaryota</taxon>
        <taxon>Metazoa</taxon>
        <taxon>Chordata</taxon>
        <taxon>Craniata</taxon>
        <taxon>Vertebrata</taxon>
        <taxon>Euteleostomi</taxon>
        <taxon>Actinopterygii</taxon>
        <taxon>Neopterygii</taxon>
        <taxon>Teleostei</taxon>
        <taxon>Neoteleostei</taxon>
        <taxon>Acanthomorphata</taxon>
        <taxon>Ovalentaria</taxon>
        <taxon>Cichlomorphae</taxon>
        <taxon>Cichliformes</taxon>
        <taxon>Cichlidae</taxon>
        <taxon>African cichlids</taxon>
        <taxon>Pseudocrenilabrinae</taxon>
        <taxon>Haplochromini</taxon>
        <taxon>Maylandia</taxon>
        <taxon>Maylandia zebra complex</taxon>
    </lineage>
</organism>
<evidence type="ECO:0000256" key="15">
    <source>
        <dbReference type="ARBA" id="ARBA00023034"/>
    </source>
</evidence>
<dbReference type="FunFam" id="2.20.70.10:FF:000006">
    <property type="entry name" value="E3 ubiquitin-protein ligase NEDD4-like protein"/>
    <property type="match status" value="1"/>
</dbReference>
<dbReference type="PANTHER" id="PTHR11254">
    <property type="entry name" value="HECT DOMAIN UBIQUITIN-PROTEIN LIGASE"/>
    <property type="match status" value="1"/>
</dbReference>
<dbReference type="Gene3D" id="2.20.70.10">
    <property type="match status" value="3"/>
</dbReference>
<evidence type="ECO:0000256" key="11">
    <source>
        <dbReference type="ARBA" id="ARBA00022753"/>
    </source>
</evidence>
<evidence type="ECO:0000256" key="2">
    <source>
        <dbReference type="ARBA" id="ARBA00004496"/>
    </source>
</evidence>
<keyword evidence="10" id="KW-0677">Repeat</keyword>
<evidence type="ECO:0000256" key="4">
    <source>
        <dbReference type="ARBA" id="ARBA00004559"/>
    </source>
</evidence>
<dbReference type="FunFam" id="2.20.70.10:FF:000055">
    <property type="entry name" value="E3 ubiquitin-protein ligase NEDD4-like isoform X1"/>
    <property type="match status" value="1"/>
</dbReference>
<feature type="compositionally biased region" description="Acidic residues" evidence="19">
    <location>
        <begin position="309"/>
        <end position="318"/>
    </location>
</feature>
<feature type="region of interest" description="Disordered" evidence="19">
    <location>
        <begin position="85"/>
        <end position="157"/>
    </location>
</feature>
<dbReference type="GO" id="GO:0048814">
    <property type="term" value="P:regulation of dendrite morphogenesis"/>
    <property type="evidence" value="ECO:0007669"/>
    <property type="project" value="TreeGrafter"/>
</dbReference>
<reference evidence="22" key="3">
    <citation type="submission" date="2025-09" db="UniProtKB">
        <authorList>
            <consortium name="Ensembl"/>
        </authorList>
    </citation>
    <scope>IDENTIFICATION</scope>
</reference>
<dbReference type="InterPro" id="IPR001202">
    <property type="entry name" value="WW_dom"/>
</dbReference>
<dbReference type="Gene3D" id="3.30.2160.10">
    <property type="entry name" value="Hect, E3 ligase catalytic domain"/>
    <property type="match status" value="1"/>
</dbReference>
<accession>A0A3P9CY31</accession>
<keyword evidence="23" id="KW-1185">Reference proteome</keyword>
<reference evidence="22 23" key="1">
    <citation type="journal article" date="2014" name="Nature">
        <title>The genomic substrate for adaptive radiation in African cichlid fish.</title>
        <authorList>
            <person name="Brawand D."/>
            <person name="Wagner C.E."/>
            <person name="Li Y.I."/>
            <person name="Malinsky M."/>
            <person name="Keller I."/>
            <person name="Fan S."/>
            <person name="Simakov O."/>
            <person name="Ng A.Y."/>
            <person name="Lim Z.W."/>
            <person name="Bezault E."/>
            <person name="Turner-Maier J."/>
            <person name="Johnson J."/>
            <person name="Alcazar R."/>
            <person name="Noh H.J."/>
            <person name="Russell P."/>
            <person name="Aken B."/>
            <person name="Alfoldi J."/>
            <person name="Amemiya C."/>
            <person name="Azzouzi N."/>
            <person name="Baroiller J.F."/>
            <person name="Barloy-Hubler F."/>
            <person name="Berlin A."/>
            <person name="Bloomquist R."/>
            <person name="Carleton K.L."/>
            <person name="Conte M.A."/>
            <person name="D'Cotta H."/>
            <person name="Eshel O."/>
            <person name="Gaffney L."/>
            <person name="Galibert F."/>
            <person name="Gante H.F."/>
            <person name="Gnerre S."/>
            <person name="Greuter L."/>
            <person name="Guyon R."/>
            <person name="Haddad N.S."/>
            <person name="Haerty W."/>
            <person name="Harris R.M."/>
            <person name="Hofmann H.A."/>
            <person name="Hourlier T."/>
            <person name="Hulata G."/>
            <person name="Jaffe D.B."/>
            <person name="Lara M."/>
            <person name="Lee A.P."/>
            <person name="MacCallum I."/>
            <person name="Mwaiko S."/>
            <person name="Nikaido M."/>
            <person name="Nishihara H."/>
            <person name="Ozouf-Costaz C."/>
            <person name="Penman D.J."/>
            <person name="Przybylski D."/>
            <person name="Rakotomanga M."/>
            <person name="Renn S.C.P."/>
            <person name="Ribeiro F.J."/>
            <person name="Ron M."/>
            <person name="Salzburger W."/>
            <person name="Sanchez-Pulido L."/>
            <person name="Santos M.E."/>
            <person name="Searle S."/>
            <person name="Sharpe T."/>
            <person name="Swofford R."/>
            <person name="Tan F.J."/>
            <person name="Williams L."/>
            <person name="Young S."/>
            <person name="Yin S."/>
            <person name="Okada N."/>
            <person name="Kocher T.D."/>
            <person name="Miska E.A."/>
            <person name="Lander E.S."/>
            <person name="Venkatesh B."/>
            <person name="Fernald R.D."/>
            <person name="Meyer A."/>
            <person name="Ponting C.P."/>
            <person name="Streelman J.T."/>
            <person name="Lindblad-Toh K."/>
            <person name="Seehausen O."/>
            <person name="Di Palma F."/>
        </authorList>
    </citation>
    <scope>NUCLEOTIDE SEQUENCE</scope>
</reference>
<dbReference type="GO" id="GO:0030154">
    <property type="term" value="P:cell differentiation"/>
    <property type="evidence" value="ECO:0007669"/>
    <property type="project" value="UniProtKB-KW"/>
</dbReference>
<dbReference type="GeneTree" id="ENSGT00940000156873"/>
<dbReference type="GO" id="GO:0006811">
    <property type="term" value="P:monoatomic ion transport"/>
    <property type="evidence" value="ECO:0007669"/>
    <property type="project" value="UniProtKB-ARBA"/>
</dbReference>
<evidence type="ECO:0000256" key="17">
    <source>
        <dbReference type="ARBA" id="ARBA00082247"/>
    </source>
</evidence>
<dbReference type="Ensembl" id="ENSMZET00005027583.1">
    <property type="protein sequence ID" value="ENSMZEP00005026726.1"/>
    <property type="gene ID" value="ENSMZEG00005019893.1"/>
</dbReference>
<evidence type="ECO:0000256" key="12">
    <source>
        <dbReference type="ARBA" id="ARBA00022782"/>
    </source>
</evidence>
<feature type="compositionally biased region" description="Pro residues" evidence="19">
    <location>
        <begin position="117"/>
        <end position="128"/>
    </location>
</feature>
<dbReference type="InterPro" id="IPR035892">
    <property type="entry name" value="C2_domain_sf"/>
</dbReference>
<dbReference type="CDD" id="cd00201">
    <property type="entry name" value="WW"/>
    <property type="match status" value="4"/>
</dbReference>
<evidence type="ECO:0000256" key="1">
    <source>
        <dbReference type="ARBA" id="ARBA00000885"/>
    </source>
</evidence>
<dbReference type="SUPFAM" id="SSF56204">
    <property type="entry name" value="Hect, E3 ligase catalytic domain"/>
    <property type="match status" value="1"/>
</dbReference>
<dbReference type="FunFam" id="3.90.1750.10:FF:000026">
    <property type="entry name" value="E3 ubiquitin-protein ligase HACE1"/>
    <property type="match status" value="1"/>
</dbReference>
<evidence type="ECO:0000256" key="16">
    <source>
        <dbReference type="ARBA" id="ARBA00068697"/>
    </source>
</evidence>
<dbReference type="PANTHER" id="PTHR11254:SF441">
    <property type="entry name" value="HECT-TYPE E3 UBIQUITIN TRANSFERASE"/>
    <property type="match status" value="1"/>
</dbReference>
<dbReference type="GO" id="GO:0010766">
    <property type="term" value="P:negative regulation of sodium ion transport"/>
    <property type="evidence" value="ECO:0007669"/>
    <property type="project" value="UniProtKB-ARBA"/>
</dbReference>
<dbReference type="Proteomes" id="UP000265160">
    <property type="component" value="LG7"/>
</dbReference>
<evidence type="ECO:0000256" key="9">
    <source>
        <dbReference type="ARBA" id="ARBA00022679"/>
    </source>
</evidence>
<dbReference type="Pfam" id="PF00632">
    <property type="entry name" value="HECT"/>
    <property type="match status" value="1"/>
</dbReference>
<dbReference type="PROSITE" id="PS50020">
    <property type="entry name" value="WW_DOMAIN_2"/>
    <property type="match status" value="4"/>
</dbReference>
<feature type="region of interest" description="Disordered" evidence="19">
    <location>
        <begin position="596"/>
        <end position="659"/>
    </location>
</feature>
<dbReference type="SMART" id="SM00119">
    <property type="entry name" value="HECTc"/>
    <property type="match status" value="1"/>
</dbReference>
<feature type="compositionally biased region" description="Low complexity" evidence="19">
    <location>
        <begin position="732"/>
        <end position="744"/>
    </location>
</feature>
<evidence type="ECO:0000256" key="13">
    <source>
        <dbReference type="ARBA" id="ARBA00022786"/>
    </source>
</evidence>
<feature type="compositionally biased region" description="Polar residues" evidence="19">
    <location>
        <begin position="639"/>
        <end position="649"/>
    </location>
</feature>
<dbReference type="PROSITE" id="PS01159">
    <property type="entry name" value="WW_DOMAIN_1"/>
    <property type="match status" value="4"/>
</dbReference>
<dbReference type="Pfam" id="PF00397">
    <property type="entry name" value="WW"/>
    <property type="match status" value="4"/>
</dbReference>
<evidence type="ECO:0000259" key="20">
    <source>
        <dbReference type="PROSITE" id="PS50020"/>
    </source>
</evidence>
<keyword evidence="8" id="KW-0597">Phosphoprotein</keyword>
<keyword evidence="7" id="KW-0963">Cytoplasm</keyword>
<evidence type="ECO:0000256" key="14">
    <source>
        <dbReference type="ARBA" id="ARBA00022843"/>
    </source>
</evidence>
<reference evidence="22" key="2">
    <citation type="submission" date="2025-08" db="UniProtKB">
        <authorList>
            <consortium name="Ensembl"/>
        </authorList>
    </citation>
    <scope>IDENTIFICATION</scope>
</reference>
<feature type="compositionally biased region" description="Polar residues" evidence="19">
    <location>
        <begin position="297"/>
        <end position="308"/>
    </location>
</feature>
<keyword evidence="12" id="KW-0221">Differentiation</keyword>
<keyword evidence="15" id="KW-0333">Golgi apparatus</keyword>
<dbReference type="GO" id="GO:0005771">
    <property type="term" value="C:multivesicular body"/>
    <property type="evidence" value="ECO:0007669"/>
    <property type="project" value="UniProtKB-SubCell"/>
</dbReference>
<dbReference type="GO" id="GO:0019871">
    <property type="term" value="F:sodium channel inhibitor activity"/>
    <property type="evidence" value="ECO:0007669"/>
    <property type="project" value="TreeGrafter"/>
</dbReference>
<evidence type="ECO:0000256" key="10">
    <source>
        <dbReference type="ARBA" id="ARBA00022737"/>
    </source>
</evidence>
<dbReference type="CDD" id="cd00078">
    <property type="entry name" value="HECTc"/>
    <property type="match status" value="1"/>
</dbReference>
<dbReference type="PROSITE" id="PS50237">
    <property type="entry name" value="HECT"/>
    <property type="match status" value="1"/>
</dbReference>
<dbReference type="InterPro" id="IPR036020">
    <property type="entry name" value="WW_dom_sf"/>
</dbReference>
<feature type="region of interest" description="Disordered" evidence="19">
    <location>
        <begin position="438"/>
        <end position="477"/>
    </location>
</feature>
<dbReference type="GO" id="GO:0016567">
    <property type="term" value="P:protein ubiquitination"/>
    <property type="evidence" value="ECO:0007669"/>
    <property type="project" value="UniProtKB-UniPathway"/>
</dbReference>
<dbReference type="InterPro" id="IPR035983">
    <property type="entry name" value="Hect_E3_ubiquitin_ligase"/>
</dbReference>
<feature type="compositionally biased region" description="Low complexity" evidence="19">
    <location>
        <begin position="609"/>
        <end position="623"/>
    </location>
</feature>
<feature type="compositionally biased region" description="Basic and acidic residues" evidence="19">
    <location>
        <begin position="439"/>
        <end position="452"/>
    </location>
</feature>